<evidence type="ECO:0008006" key="3">
    <source>
        <dbReference type="Google" id="ProtNLM"/>
    </source>
</evidence>
<dbReference type="PROSITE" id="PS51257">
    <property type="entry name" value="PROKAR_LIPOPROTEIN"/>
    <property type="match status" value="1"/>
</dbReference>
<name>A0ABW5XN18_9SPHI</name>
<evidence type="ECO:0000313" key="1">
    <source>
        <dbReference type="EMBL" id="MFD2864821.1"/>
    </source>
</evidence>
<evidence type="ECO:0000313" key="2">
    <source>
        <dbReference type="Proteomes" id="UP001597601"/>
    </source>
</evidence>
<proteinExistence type="predicted"/>
<comment type="caution">
    <text evidence="1">The sequence shown here is derived from an EMBL/GenBank/DDBJ whole genome shotgun (WGS) entry which is preliminary data.</text>
</comment>
<protein>
    <recommendedName>
        <fullName evidence="3">GRAM domain-containing protein</fullName>
    </recommendedName>
</protein>
<keyword evidence="2" id="KW-1185">Reference proteome</keyword>
<organism evidence="1 2">
    <name type="scientific">Mucilaginibacter antarcticus</name>
    <dbReference type="NCBI Taxonomy" id="1855725"/>
    <lineage>
        <taxon>Bacteria</taxon>
        <taxon>Pseudomonadati</taxon>
        <taxon>Bacteroidota</taxon>
        <taxon>Sphingobacteriia</taxon>
        <taxon>Sphingobacteriales</taxon>
        <taxon>Sphingobacteriaceae</taxon>
        <taxon>Mucilaginibacter</taxon>
    </lineage>
</organism>
<gene>
    <name evidence="1" type="ORF">ACFSYC_08995</name>
</gene>
<accession>A0ABW5XN18</accession>
<dbReference type="EMBL" id="JBHUON010000008">
    <property type="protein sequence ID" value="MFD2864821.1"/>
    <property type="molecule type" value="Genomic_DNA"/>
</dbReference>
<sequence>MKKHLLSTTLIIIALNISLLSCTLKLKESFVAENKRIYIEQWGNYFPKGFHSMMGDNYQGVLALGDDQFIFDARSPSKYWMPYIKPFKIFRQQIKDIEISEQKSFKKRKLTIILENDKKAEFLLSNGEQFYKEMKSWLAKN</sequence>
<reference evidence="2" key="1">
    <citation type="journal article" date="2019" name="Int. J. Syst. Evol. Microbiol.">
        <title>The Global Catalogue of Microorganisms (GCM) 10K type strain sequencing project: providing services to taxonomists for standard genome sequencing and annotation.</title>
        <authorList>
            <consortium name="The Broad Institute Genomics Platform"/>
            <consortium name="The Broad Institute Genome Sequencing Center for Infectious Disease"/>
            <person name="Wu L."/>
            <person name="Ma J."/>
        </authorList>
    </citation>
    <scope>NUCLEOTIDE SEQUENCE [LARGE SCALE GENOMIC DNA]</scope>
    <source>
        <strain evidence="2">KCTC 52232</strain>
    </source>
</reference>
<dbReference type="RefSeq" id="WP_377125989.1">
    <property type="nucleotide sequence ID" value="NZ_JBHUON010000008.1"/>
</dbReference>
<dbReference type="Proteomes" id="UP001597601">
    <property type="component" value="Unassembled WGS sequence"/>
</dbReference>